<dbReference type="Proteomes" id="UP000465667">
    <property type="component" value="Chromosome"/>
</dbReference>
<sequence>MSTERARQQTVSDVALRDISEERAAHLLRLANDGVYETADMPECWRGVFEEIEQKLSR</sequence>
<name>A0A6C0UWP3_HALVO</name>
<accession>A0A6C0UWP3</accession>
<dbReference type="AlphaFoldDB" id="A0A6C0UWP3"/>
<evidence type="ECO:0000313" key="2">
    <source>
        <dbReference type="Proteomes" id="UP000465667"/>
    </source>
</evidence>
<reference evidence="1 2" key="1">
    <citation type="submission" date="2020-02" db="EMBL/GenBank/DDBJ databases">
        <title>Whole genome sequence of Haloferax alexandrinus pws1.</title>
        <authorList>
            <person name="Verma D.K."/>
            <person name="Gopal K."/>
            <person name="Prasad E.S."/>
        </authorList>
    </citation>
    <scope>NUCLEOTIDE SEQUENCE [LARGE SCALE GENOMIC DNA]</scope>
    <source>
        <strain evidence="2">wsp1</strain>
    </source>
</reference>
<dbReference type="RefSeq" id="WP_163489507.1">
    <property type="nucleotide sequence ID" value="NZ_CP048738.1"/>
</dbReference>
<dbReference type="GeneID" id="44085004"/>
<proteinExistence type="predicted"/>
<dbReference type="EMBL" id="CP048738">
    <property type="protein sequence ID" value="QIB79577.1"/>
    <property type="molecule type" value="Genomic_DNA"/>
</dbReference>
<evidence type="ECO:0000313" key="1">
    <source>
        <dbReference type="EMBL" id="QIB79577.1"/>
    </source>
</evidence>
<protein>
    <submittedName>
        <fullName evidence="1">Uncharacterized protein</fullName>
    </submittedName>
</protein>
<organism evidence="1 2">
    <name type="scientific">Haloferax volcanii</name>
    <name type="common">Halobacterium volcanii</name>
    <dbReference type="NCBI Taxonomy" id="2246"/>
    <lineage>
        <taxon>Archaea</taxon>
        <taxon>Methanobacteriati</taxon>
        <taxon>Methanobacteriota</taxon>
        <taxon>Stenosarchaea group</taxon>
        <taxon>Halobacteria</taxon>
        <taxon>Halobacteriales</taxon>
        <taxon>Haloferacaceae</taxon>
        <taxon>Haloferax</taxon>
    </lineage>
</organism>
<gene>
    <name evidence="1" type="ORF">G3A49_16305</name>
</gene>
<dbReference type="KEGG" id="hale:G3A49_16305"/>